<comment type="caution">
    <text evidence="1">The sequence shown here is derived from an EMBL/GenBank/DDBJ whole genome shotgun (WGS) entry which is preliminary data.</text>
</comment>
<organism evidence="1 2">
    <name type="scientific">Eleusine coracana subsp. coracana</name>
    <dbReference type="NCBI Taxonomy" id="191504"/>
    <lineage>
        <taxon>Eukaryota</taxon>
        <taxon>Viridiplantae</taxon>
        <taxon>Streptophyta</taxon>
        <taxon>Embryophyta</taxon>
        <taxon>Tracheophyta</taxon>
        <taxon>Spermatophyta</taxon>
        <taxon>Magnoliopsida</taxon>
        <taxon>Liliopsida</taxon>
        <taxon>Poales</taxon>
        <taxon>Poaceae</taxon>
        <taxon>PACMAD clade</taxon>
        <taxon>Chloridoideae</taxon>
        <taxon>Cynodonteae</taxon>
        <taxon>Eleusininae</taxon>
        <taxon>Eleusine</taxon>
    </lineage>
</organism>
<reference evidence="1" key="2">
    <citation type="submission" date="2021-12" db="EMBL/GenBank/DDBJ databases">
        <title>Resequencing data analysis of finger millet.</title>
        <authorList>
            <person name="Hatakeyama M."/>
            <person name="Aluri S."/>
            <person name="Balachadran M.T."/>
            <person name="Sivarajan S.R."/>
            <person name="Poveda L."/>
            <person name="Shimizu-Inatsugi R."/>
            <person name="Schlapbach R."/>
            <person name="Sreeman S.M."/>
            <person name="Shimizu K.K."/>
        </authorList>
    </citation>
    <scope>NUCLEOTIDE SEQUENCE</scope>
</reference>
<evidence type="ECO:0000313" key="2">
    <source>
        <dbReference type="Proteomes" id="UP001054889"/>
    </source>
</evidence>
<dbReference type="AlphaFoldDB" id="A0AAV5FJA3"/>
<protein>
    <submittedName>
        <fullName evidence="1">Uncharacterized protein</fullName>
    </submittedName>
</protein>
<dbReference type="Proteomes" id="UP001054889">
    <property type="component" value="Unassembled WGS sequence"/>
</dbReference>
<evidence type="ECO:0000313" key="1">
    <source>
        <dbReference type="EMBL" id="GJN35859.1"/>
    </source>
</evidence>
<dbReference type="EMBL" id="BQKI01000088">
    <property type="protein sequence ID" value="GJN35859.1"/>
    <property type="molecule type" value="Genomic_DNA"/>
</dbReference>
<reference evidence="1" key="1">
    <citation type="journal article" date="2018" name="DNA Res.">
        <title>Multiple hybrid de novo genome assembly of finger millet, an orphan allotetraploid crop.</title>
        <authorList>
            <person name="Hatakeyama M."/>
            <person name="Aluri S."/>
            <person name="Balachadran M.T."/>
            <person name="Sivarajan S.R."/>
            <person name="Patrignani A."/>
            <person name="Gruter S."/>
            <person name="Poveda L."/>
            <person name="Shimizu-Inatsugi R."/>
            <person name="Baeten J."/>
            <person name="Francoijs K.J."/>
            <person name="Nataraja K.N."/>
            <person name="Reddy Y.A.N."/>
            <person name="Phadnis S."/>
            <person name="Ravikumar R.L."/>
            <person name="Schlapbach R."/>
            <person name="Sreeman S.M."/>
            <person name="Shimizu K.K."/>
        </authorList>
    </citation>
    <scope>NUCLEOTIDE SEQUENCE</scope>
</reference>
<gene>
    <name evidence="1" type="primary">gb24671</name>
    <name evidence="1" type="ORF">PR202_gb24671</name>
</gene>
<keyword evidence="2" id="KW-1185">Reference proteome</keyword>
<accession>A0AAV5FJA3</accession>
<proteinExistence type="predicted"/>
<sequence length="91" mass="10291">MGSVLSAAHAAVCSFADAQLDKAEARRLMAIYPGLRDMPADELEIHLRRLIDERKEQDKHPFDSVVYEQHSSNSFFDYLLILNLCSTASCF</sequence>
<name>A0AAV5FJA3_ELECO</name>